<evidence type="ECO:0000256" key="2">
    <source>
        <dbReference type="ARBA" id="ARBA00003213"/>
    </source>
</evidence>
<protein>
    <recommendedName>
        <fullName evidence="10">tRNA dimethylallyltransferase</fullName>
        <ecNumber evidence="10">2.5.1.75</ecNumber>
    </recommendedName>
    <alternativeName>
        <fullName evidence="10">Dimethylallyl diphosphate:tRNA dimethylallyltransferase</fullName>
        <shortName evidence="10">DMAPP:tRNA dimethylallyltransferase</shortName>
        <shortName evidence="10">DMATase</shortName>
    </alternativeName>
    <alternativeName>
        <fullName evidence="10">Isopentenyl-diphosphate:tRNA isopentenyltransferase</fullName>
        <shortName evidence="10">IPP transferase</shortName>
        <shortName evidence="10">IPPT</shortName>
        <shortName evidence="10">IPTase</shortName>
    </alternativeName>
</protein>
<keyword evidence="6 10" id="KW-0547">Nucleotide-binding</keyword>
<dbReference type="InterPro" id="IPR027417">
    <property type="entry name" value="P-loop_NTPase"/>
</dbReference>
<feature type="binding site" evidence="10">
    <location>
        <begin position="71"/>
        <end position="76"/>
    </location>
    <ligand>
        <name>substrate</name>
    </ligand>
</feature>
<evidence type="ECO:0000256" key="10">
    <source>
        <dbReference type="HAMAP-Rule" id="MF_00185"/>
    </source>
</evidence>
<evidence type="ECO:0000256" key="6">
    <source>
        <dbReference type="ARBA" id="ARBA00022741"/>
    </source>
</evidence>
<dbReference type="EC" id="2.5.1.75" evidence="10"/>
<evidence type="ECO:0000256" key="11">
    <source>
        <dbReference type="RuleBase" id="RU003783"/>
    </source>
</evidence>
<keyword evidence="4 10" id="KW-0808">Transferase</keyword>
<evidence type="ECO:0000313" key="14">
    <source>
        <dbReference type="EMBL" id="KIA77950.1"/>
    </source>
</evidence>
<accession>A0A0C1CAD3</accession>
<evidence type="ECO:0000256" key="13">
    <source>
        <dbReference type="RuleBase" id="RU003785"/>
    </source>
</evidence>
<name>A0A0C1CAD3_9BACT</name>
<comment type="caution">
    <text evidence="10">Lacks conserved residue(s) required for the propagation of feature annotation.</text>
</comment>
<dbReference type="SUPFAM" id="SSF52540">
    <property type="entry name" value="P-loop containing nucleoside triphosphate hydrolases"/>
    <property type="match status" value="2"/>
</dbReference>
<dbReference type="PANTHER" id="PTHR11088">
    <property type="entry name" value="TRNA DIMETHYLALLYLTRANSFERASE"/>
    <property type="match status" value="1"/>
</dbReference>
<comment type="subunit">
    <text evidence="10">Monomer.</text>
</comment>
<evidence type="ECO:0000256" key="8">
    <source>
        <dbReference type="ARBA" id="ARBA00022842"/>
    </source>
</evidence>
<dbReference type="PATRIC" id="fig|83552.4.peg.840"/>
<dbReference type="Gene3D" id="1.10.20.140">
    <property type="match status" value="1"/>
</dbReference>
<feature type="site" description="Interaction with substrate tRNA" evidence="10">
    <location>
        <position position="182"/>
    </location>
</feature>
<comment type="catalytic activity">
    <reaction evidence="9 10 11">
        <text>adenosine(37) in tRNA + dimethylallyl diphosphate = N(6)-dimethylallyladenosine(37) in tRNA + diphosphate</text>
        <dbReference type="Rhea" id="RHEA:26482"/>
        <dbReference type="Rhea" id="RHEA-COMP:10162"/>
        <dbReference type="Rhea" id="RHEA-COMP:10375"/>
        <dbReference type="ChEBI" id="CHEBI:33019"/>
        <dbReference type="ChEBI" id="CHEBI:57623"/>
        <dbReference type="ChEBI" id="CHEBI:74411"/>
        <dbReference type="ChEBI" id="CHEBI:74415"/>
        <dbReference type="EC" id="2.5.1.75"/>
    </reaction>
</comment>
<sequence length="371" mass="43059">MFLADFVNSTKDVFIKHHFLVDGTKGLVVSGVIEREEVERIVLNFAVEAQKQIPVNLQRPRKRVIVISGPTGCGKTAFSLKLAQEIGGEIISADSMQIYRGMDIGTAKATQKEREAIPHHLLDIRDVSEAYNVVDFYYEARQCCEEIHSRGNVPIITGGSGFYLHSLLYGPPSGPPSLPELRKALEAELEQKGSEFLYEKLKQLDSQYAHSITKHDKQKIIRALEILTLTGKKVSRLSWKGRRKPRNYDFRCWFLYRPKEHLYRRIDHRCEKMVEAGLLEEVEKLEKEGLLQNPSAAQAIGYRQALEYFKTPKTKEDFQKFMDDFKKSSRRYAKRQFTWFRQEPLFQWLDLDLHDLEVAVEMVRRDYEIGL</sequence>
<dbReference type="GO" id="GO:0052381">
    <property type="term" value="F:tRNA dimethylallyltransferase activity"/>
    <property type="evidence" value="ECO:0007669"/>
    <property type="project" value="UniProtKB-UniRule"/>
</dbReference>
<dbReference type="InterPro" id="IPR018022">
    <property type="entry name" value="IPT"/>
</dbReference>
<evidence type="ECO:0000313" key="15">
    <source>
        <dbReference type="Proteomes" id="UP000031307"/>
    </source>
</evidence>
<keyword evidence="5 10" id="KW-0819">tRNA processing</keyword>
<comment type="cofactor">
    <cofactor evidence="1 10">
        <name>Mg(2+)</name>
        <dbReference type="ChEBI" id="CHEBI:18420"/>
    </cofactor>
</comment>
<dbReference type="EMBL" id="JSAM01000051">
    <property type="protein sequence ID" value="KIA77950.1"/>
    <property type="molecule type" value="Genomic_DNA"/>
</dbReference>
<comment type="function">
    <text evidence="2 10 12">Catalyzes the transfer of a dimethylallyl group onto the adenine at position 37 in tRNAs that read codons beginning with uridine, leading to the formation of N6-(dimethylallyl)adenosine (i(6)A).</text>
</comment>
<comment type="similarity">
    <text evidence="3 10 13">Belongs to the IPP transferase family.</text>
</comment>
<dbReference type="PANTHER" id="PTHR11088:SF60">
    <property type="entry name" value="TRNA DIMETHYLALLYLTRANSFERASE"/>
    <property type="match status" value="1"/>
</dbReference>
<dbReference type="AlphaFoldDB" id="A0A0C1CAD3"/>
<feature type="binding site" evidence="10">
    <location>
        <begin position="69"/>
        <end position="76"/>
    </location>
    <ligand>
        <name>ATP</name>
        <dbReference type="ChEBI" id="CHEBI:30616"/>
    </ligand>
</feature>
<evidence type="ECO:0000256" key="9">
    <source>
        <dbReference type="ARBA" id="ARBA00049563"/>
    </source>
</evidence>
<feature type="region of interest" description="Interaction with substrate tRNA" evidence="10">
    <location>
        <begin position="94"/>
        <end position="97"/>
    </location>
</feature>
<dbReference type="GO" id="GO:0005524">
    <property type="term" value="F:ATP binding"/>
    <property type="evidence" value="ECO:0007669"/>
    <property type="project" value="UniProtKB-UniRule"/>
</dbReference>
<dbReference type="HAMAP" id="MF_00185">
    <property type="entry name" value="IPP_trans"/>
    <property type="match status" value="1"/>
</dbReference>
<dbReference type="InterPro" id="IPR039657">
    <property type="entry name" value="Dimethylallyltransferase"/>
</dbReference>
<dbReference type="Pfam" id="PF01715">
    <property type="entry name" value="IPPT"/>
    <property type="match status" value="1"/>
</dbReference>
<dbReference type="GO" id="GO:0006400">
    <property type="term" value="P:tRNA modification"/>
    <property type="evidence" value="ECO:0007669"/>
    <property type="project" value="TreeGrafter"/>
</dbReference>
<dbReference type="NCBIfam" id="TIGR00174">
    <property type="entry name" value="miaA"/>
    <property type="match status" value="1"/>
</dbReference>
<feature type="site" description="Interaction with substrate tRNA" evidence="10">
    <location>
        <position position="160"/>
    </location>
</feature>
<evidence type="ECO:0000256" key="4">
    <source>
        <dbReference type="ARBA" id="ARBA00022679"/>
    </source>
</evidence>
<evidence type="ECO:0000256" key="12">
    <source>
        <dbReference type="RuleBase" id="RU003784"/>
    </source>
</evidence>
<evidence type="ECO:0000256" key="1">
    <source>
        <dbReference type="ARBA" id="ARBA00001946"/>
    </source>
</evidence>
<evidence type="ECO:0000256" key="5">
    <source>
        <dbReference type="ARBA" id="ARBA00022694"/>
    </source>
</evidence>
<dbReference type="Gene3D" id="3.40.50.300">
    <property type="entry name" value="P-loop containing nucleotide triphosphate hydrolases"/>
    <property type="match status" value="1"/>
</dbReference>
<gene>
    <name evidence="10 14" type="primary">miaA</name>
    <name evidence="14" type="ORF">DB43_FG00090</name>
</gene>
<keyword evidence="8 10" id="KW-0460">Magnesium</keyword>
<evidence type="ECO:0000256" key="3">
    <source>
        <dbReference type="ARBA" id="ARBA00005842"/>
    </source>
</evidence>
<comment type="caution">
    <text evidence="14">The sequence shown here is derived from an EMBL/GenBank/DDBJ whole genome shotgun (WGS) entry which is preliminary data.</text>
</comment>
<reference evidence="14 15" key="1">
    <citation type="journal article" date="2014" name="Mol. Biol. Evol.">
        <title>Massive expansion of Ubiquitination-related gene families within the Chlamydiae.</title>
        <authorList>
            <person name="Domman D."/>
            <person name="Collingro A."/>
            <person name="Lagkouvardos I."/>
            <person name="Gehre L."/>
            <person name="Weinmaier T."/>
            <person name="Rattei T."/>
            <person name="Subtil A."/>
            <person name="Horn M."/>
        </authorList>
    </citation>
    <scope>NUCLEOTIDE SEQUENCE [LARGE SCALE GENOMIC DNA]</scope>
    <source>
        <strain evidence="14 15">OEW1</strain>
    </source>
</reference>
<keyword evidence="7 10" id="KW-0067">ATP-binding</keyword>
<proteinExistence type="inferred from homology"/>
<dbReference type="Proteomes" id="UP000031307">
    <property type="component" value="Unassembled WGS sequence"/>
</dbReference>
<evidence type="ECO:0000256" key="7">
    <source>
        <dbReference type="ARBA" id="ARBA00022840"/>
    </source>
</evidence>
<organism evidence="14 15">
    <name type="scientific">Parachlamydia acanthamoebae</name>
    <dbReference type="NCBI Taxonomy" id="83552"/>
    <lineage>
        <taxon>Bacteria</taxon>
        <taxon>Pseudomonadati</taxon>
        <taxon>Chlamydiota</taxon>
        <taxon>Chlamydiia</taxon>
        <taxon>Parachlamydiales</taxon>
        <taxon>Parachlamydiaceae</taxon>
        <taxon>Parachlamydia</taxon>
    </lineage>
</organism>